<dbReference type="SUPFAM" id="SSF55869">
    <property type="entry name" value="DNA topoisomerase I domain"/>
    <property type="match status" value="1"/>
</dbReference>
<evidence type="ECO:0000259" key="7">
    <source>
        <dbReference type="Pfam" id="PF01028"/>
    </source>
</evidence>
<evidence type="ECO:0000256" key="1">
    <source>
        <dbReference type="ARBA" id="ARBA00000213"/>
    </source>
</evidence>
<dbReference type="GO" id="GO:0003917">
    <property type="term" value="F:DNA topoisomerase type I (single strand cut, ATP-independent) activity"/>
    <property type="evidence" value="ECO:0007669"/>
    <property type="project" value="UniProtKB-EC"/>
</dbReference>
<evidence type="ECO:0000256" key="5">
    <source>
        <dbReference type="ARBA" id="ARBA00023125"/>
    </source>
</evidence>
<evidence type="ECO:0000256" key="4">
    <source>
        <dbReference type="ARBA" id="ARBA00023029"/>
    </source>
</evidence>
<comment type="similarity">
    <text evidence="2">Belongs to the type IB topoisomerase family.</text>
</comment>
<protein>
    <recommendedName>
        <fullName evidence="3">DNA topoisomerase</fullName>
        <ecNumber evidence="3">5.6.2.1</ecNumber>
    </recommendedName>
</protein>
<dbReference type="AlphaFoldDB" id="A0A543I1W8"/>
<dbReference type="EMBL" id="VFPM01000001">
    <property type="protein sequence ID" value="TQM64599.1"/>
    <property type="molecule type" value="Genomic_DNA"/>
</dbReference>
<dbReference type="SUPFAM" id="SSF56349">
    <property type="entry name" value="DNA breaking-rejoining enzymes"/>
    <property type="match status" value="1"/>
</dbReference>
<evidence type="ECO:0000256" key="6">
    <source>
        <dbReference type="ARBA" id="ARBA00023235"/>
    </source>
</evidence>
<sequence length="348" mass="39134">MWVVRLRRSDIEGPGIRRVRRGKGFGYVGADGQAISPEDRERAKTLVIPPAWQDVWISPYRNGHIQAVGTDDAGRRQYLYHEAWHEARGREKHDRVLQLAKRLPAARKHVASELRESGFTRRRVTAAGLRMLDAGLFRSGGDEYETEHGSHGVATLLRSHVSVSGEDISFEFPAKSGQLREAVMSDQLLARIVLSLKRSNYPGERLLAYRDKLGWHELHSSDLNAAFKEIVGEEFTVKDLRTWAATVTAAVSLAQIGPSATERELKRAEKDTMKVVSEHLGNTPAVARRSYVDPRVLDEYAVGRTIAPSLRKMTKADRERLRNGDLVRVRDRDALERAVMRLVKGSSS</sequence>
<dbReference type="InterPro" id="IPR035447">
    <property type="entry name" value="DNA_topo_I_N_sf"/>
</dbReference>
<keyword evidence="5" id="KW-0238">DNA-binding</keyword>
<evidence type="ECO:0000313" key="9">
    <source>
        <dbReference type="EMBL" id="TQM64599.1"/>
    </source>
</evidence>
<dbReference type="Proteomes" id="UP000316747">
    <property type="component" value="Unassembled WGS sequence"/>
</dbReference>
<dbReference type="PRINTS" id="PR00416">
    <property type="entry name" value="EUTPISMRASEI"/>
</dbReference>
<dbReference type="InterPro" id="IPR014711">
    <property type="entry name" value="TopoI_cat_a-hlx-sub_euk"/>
</dbReference>
<evidence type="ECO:0000313" key="10">
    <source>
        <dbReference type="Proteomes" id="UP000316747"/>
    </source>
</evidence>
<dbReference type="EC" id="5.6.2.1" evidence="3"/>
<dbReference type="InterPro" id="IPR001631">
    <property type="entry name" value="TopoI"/>
</dbReference>
<evidence type="ECO:0000256" key="2">
    <source>
        <dbReference type="ARBA" id="ARBA00006645"/>
    </source>
</evidence>
<dbReference type="Gene3D" id="3.30.66.10">
    <property type="entry name" value="DNA topoisomerase I domain"/>
    <property type="match status" value="1"/>
</dbReference>
<accession>A0A543I1W8</accession>
<dbReference type="InterPro" id="IPR011010">
    <property type="entry name" value="DNA_brk_join_enz"/>
</dbReference>
<dbReference type="InterPro" id="IPR049331">
    <property type="entry name" value="Top1B_N_bact"/>
</dbReference>
<dbReference type="Gene3D" id="3.90.15.10">
    <property type="entry name" value="Topoisomerase I, Chain A, domain 3"/>
    <property type="match status" value="1"/>
</dbReference>
<comment type="catalytic activity">
    <reaction evidence="1">
        <text>ATP-independent breakage of single-stranded DNA, followed by passage and rejoining.</text>
        <dbReference type="EC" id="5.6.2.1"/>
    </reaction>
</comment>
<evidence type="ECO:0000256" key="3">
    <source>
        <dbReference type="ARBA" id="ARBA00012891"/>
    </source>
</evidence>
<evidence type="ECO:0000259" key="8">
    <source>
        <dbReference type="Pfam" id="PF21338"/>
    </source>
</evidence>
<gene>
    <name evidence="9" type="ORF">FBY41_0969</name>
</gene>
<keyword evidence="6 9" id="KW-0413">Isomerase</keyword>
<dbReference type="Gene3D" id="1.10.132.120">
    <property type="match status" value="1"/>
</dbReference>
<dbReference type="Pfam" id="PF21338">
    <property type="entry name" value="Top1B_N_bact"/>
    <property type="match status" value="1"/>
</dbReference>
<organism evidence="9 10">
    <name type="scientific">Humibacillus xanthopallidus</name>
    <dbReference type="NCBI Taxonomy" id="412689"/>
    <lineage>
        <taxon>Bacteria</taxon>
        <taxon>Bacillati</taxon>
        <taxon>Actinomycetota</taxon>
        <taxon>Actinomycetes</taxon>
        <taxon>Micrococcales</taxon>
        <taxon>Intrasporangiaceae</taxon>
        <taxon>Humibacillus</taxon>
    </lineage>
</organism>
<reference evidence="9 10" key="1">
    <citation type="submission" date="2019-06" db="EMBL/GenBank/DDBJ databases">
        <title>Genome sequencing of plant associated microbes to promote plant fitness in Sorghum bicolor and Oryza sativa.</title>
        <authorList>
            <person name="Coleman-Derr D."/>
        </authorList>
    </citation>
    <scope>NUCLEOTIDE SEQUENCE [LARGE SCALE GENOMIC DNA]</scope>
    <source>
        <strain evidence="9 10">KV-663</strain>
    </source>
</reference>
<proteinExistence type="inferred from homology"/>
<keyword evidence="10" id="KW-1185">Reference proteome</keyword>
<name>A0A543I1W8_9MICO</name>
<keyword evidence="4" id="KW-0799">Topoisomerase</keyword>
<dbReference type="GO" id="GO:0006265">
    <property type="term" value="P:DNA topological change"/>
    <property type="evidence" value="ECO:0007669"/>
    <property type="project" value="InterPro"/>
</dbReference>
<dbReference type="GO" id="GO:0003677">
    <property type="term" value="F:DNA binding"/>
    <property type="evidence" value="ECO:0007669"/>
    <property type="project" value="UniProtKB-KW"/>
</dbReference>
<dbReference type="InterPro" id="IPR013500">
    <property type="entry name" value="TopoI_cat_euk"/>
</dbReference>
<feature type="domain" description="DNA topoisomerase I catalytic core eukaryotic-type" evidence="7">
    <location>
        <begin position="86"/>
        <end position="289"/>
    </location>
</feature>
<dbReference type="Pfam" id="PF01028">
    <property type="entry name" value="Topoisom_I"/>
    <property type="match status" value="1"/>
</dbReference>
<feature type="domain" description="DNA topoisomerase IB N-terminal" evidence="8">
    <location>
        <begin position="24"/>
        <end position="71"/>
    </location>
</feature>
<dbReference type="PROSITE" id="PS52038">
    <property type="entry name" value="TOPO_IB_2"/>
    <property type="match status" value="1"/>
</dbReference>
<comment type="caution">
    <text evidence="9">The sequence shown here is derived from an EMBL/GenBank/DDBJ whole genome shotgun (WGS) entry which is preliminary data.</text>
</comment>